<name>A0A5B8RHU2_9ZZZZ</name>
<dbReference type="InterPro" id="IPR009057">
    <property type="entry name" value="Homeodomain-like_sf"/>
</dbReference>
<accession>A0A5B8RHU2</accession>
<protein>
    <recommendedName>
        <fullName evidence="1">DNA binding HTH domain-containing protein</fullName>
    </recommendedName>
</protein>
<dbReference type="Pfam" id="PF02954">
    <property type="entry name" value="HTH_8"/>
    <property type="match status" value="1"/>
</dbReference>
<proteinExistence type="predicted"/>
<sequence>MRAAVQAHDGNVAAAARSLGISRSTLYRRLGRHPGR</sequence>
<feature type="domain" description="DNA binding HTH" evidence="1">
    <location>
        <begin position="2"/>
        <end position="32"/>
    </location>
</feature>
<dbReference type="EMBL" id="MN079199">
    <property type="protein sequence ID" value="QEA07074.1"/>
    <property type="molecule type" value="Genomic_DNA"/>
</dbReference>
<gene>
    <name evidence="2" type="ORF">KBTEX_03419</name>
</gene>
<evidence type="ECO:0000259" key="1">
    <source>
        <dbReference type="Pfam" id="PF02954"/>
    </source>
</evidence>
<organism evidence="2">
    <name type="scientific">uncultured organism</name>
    <dbReference type="NCBI Taxonomy" id="155900"/>
    <lineage>
        <taxon>unclassified sequences</taxon>
        <taxon>environmental samples</taxon>
    </lineage>
</organism>
<evidence type="ECO:0000313" key="2">
    <source>
        <dbReference type="EMBL" id="QEA07074.1"/>
    </source>
</evidence>
<dbReference type="AlphaFoldDB" id="A0A5B8RHU2"/>
<dbReference type="InterPro" id="IPR002197">
    <property type="entry name" value="HTH_Fis"/>
</dbReference>
<dbReference type="SUPFAM" id="SSF46689">
    <property type="entry name" value="Homeodomain-like"/>
    <property type="match status" value="1"/>
</dbReference>
<dbReference type="Gene3D" id="1.10.10.60">
    <property type="entry name" value="Homeodomain-like"/>
    <property type="match status" value="1"/>
</dbReference>
<reference evidence="2" key="1">
    <citation type="submission" date="2019-06" db="EMBL/GenBank/DDBJ databases">
        <authorList>
            <person name="Murdoch R.W."/>
            <person name="Fathepure B."/>
        </authorList>
    </citation>
    <scope>NUCLEOTIDE SEQUENCE</scope>
</reference>
<dbReference type="GO" id="GO:0043565">
    <property type="term" value="F:sequence-specific DNA binding"/>
    <property type="evidence" value="ECO:0007669"/>
    <property type="project" value="InterPro"/>
</dbReference>